<organism evidence="1 2">
    <name type="scientific">Vitis vinifera</name>
    <name type="common">Grape</name>
    <dbReference type="NCBI Taxonomy" id="29760"/>
    <lineage>
        <taxon>Eukaryota</taxon>
        <taxon>Viridiplantae</taxon>
        <taxon>Streptophyta</taxon>
        <taxon>Embryophyta</taxon>
        <taxon>Tracheophyta</taxon>
        <taxon>Spermatophyta</taxon>
        <taxon>Magnoliopsida</taxon>
        <taxon>eudicotyledons</taxon>
        <taxon>Gunneridae</taxon>
        <taxon>Pentapetalae</taxon>
        <taxon>rosids</taxon>
        <taxon>Vitales</taxon>
        <taxon>Vitaceae</taxon>
        <taxon>Viteae</taxon>
        <taxon>Vitis</taxon>
    </lineage>
</organism>
<proteinExistence type="predicted"/>
<reference evidence="1 2" key="1">
    <citation type="journal article" date="2018" name="PLoS Genet.">
        <title>Population sequencing reveals clonal diversity and ancestral inbreeding in the grapevine cultivar Chardonnay.</title>
        <authorList>
            <person name="Roach M.J."/>
            <person name="Johnson D.L."/>
            <person name="Bohlmann J."/>
            <person name="van Vuuren H.J."/>
            <person name="Jones S.J."/>
            <person name="Pretorius I.S."/>
            <person name="Schmidt S.A."/>
            <person name="Borneman A.R."/>
        </authorList>
    </citation>
    <scope>NUCLEOTIDE SEQUENCE [LARGE SCALE GENOMIC DNA]</scope>
    <source>
        <strain evidence="2">cv. Chardonnay</strain>
        <tissue evidence="1">Leaf</tissue>
    </source>
</reference>
<dbReference type="PANTHER" id="PTHR47623">
    <property type="entry name" value="OS09G0287300 PROTEIN"/>
    <property type="match status" value="1"/>
</dbReference>
<accession>A0A438DDN0</accession>
<protein>
    <submittedName>
        <fullName evidence="1">Uncharacterized protein, chloroplastic</fullName>
    </submittedName>
</protein>
<name>A0A438DDN0_VITVI</name>
<dbReference type="PANTHER" id="PTHR47623:SF1">
    <property type="entry name" value="OS09G0287300 PROTEIN"/>
    <property type="match status" value="1"/>
</dbReference>
<dbReference type="Proteomes" id="UP000288805">
    <property type="component" value="Unassembled WGS sequence"/>
</dbReference>
<evidence type="ECO:0000313" key="2">
    <source>
        <dbReference type="Proteomes" id="UP000288805"/>
    </source>
</evidence>
<dbReference type="AlphaFoldDB" id="A0A438DDN0"/>
<gene>
    <name evidence="1" type="primary">VvCHDh000861_1</name>
    <name evidence="1" type="ORF">CK203_080028</name>
</gene>
<dbReference type="EMBL" id="QGNW01001671">
    <property type="protein sequence ID" value="RVW33584.1"/>
    <property type="molecule type" value="Genomic_DNA"/>
</dbReference>
<sequence>MGHNRGWEEAASMFSGASIELKTCNAALLEATGKSWEEVCLENEPLFWGYSSRKVHDTILIVHEAFDSILKSLREVLESKLDIKKAQGCARKDKFFHSYSGTWQILWEKIGRKFGVKRLFPSNLGFPGFPGFGFFNGKEFDSLLIRRCARECHVQHEDGLLNGHVSTTYGSIYKIAFNLAGLGGWKLHGIVKPNTSQ</sequence>
<dbReference type="OrthoDB" id="2019724at2759"/>
<comment type="caution">
    <text evidence="1">The sequence shown here is derived from an EMBL/GenBank/DDBJ whole genome shotgun (WGS) entry which is preliminary data.</text>
</comment>
<evidence type="ECO:0000313" key="1">
    <source>
        <dbReference type="EMBL" id="RVW33584.1"/>
    </source>
</evidence>